<dbReference type="InterPro" id="IPR019734">
    <property type="entry name" value="TPR_rpt"/>
</dbReference>
<evidence type="ECO:0000259" key="2">
    <source>
        <dbReference type="PROSITE" id="PS50943"/>
    </source>
</evidence>
<evidence type="ECO:0000256" key="1">
    <source>
        <dbReference type="PROSITE-ProRule" id="PRU00339"/>
    </source>
</evidence>
<dbReference type="PROSITE" id="PS50005">
    <property type="entry name" value="TPR"/>
    <property type="match status" value="1"/>
</dbReference>
<organism evidence="3 4">
    <name type="scientific">Limosilactobacillus ingluviei DSM 15946</name>
    <dbReference type="NCBI Taxonomy" id="1423760"/>
    <lineage>
        <taxon>Bacteria</taxon>
        <taxon>Bacillati</taxon>
        <taxon>Bacillota</taxon>
        <taxon>Bacilli</taxon>
        <taxon>Lactobacillales</taxon>
        <taxon>Lactobacillaceae</taxon>
        <taxon>Limosilactobacillus</taxon>
    </lineage>
</organism>
<dbReference type="RefSeq" id="WP_056953687.1">
    <property type="nucleotide sequence ID" value="NZ_AZFK01000011.1"/>
</dbReference>
<dbReference type="EMBL" id="AZFK01000011">
    <property type="protein sequence ID" value="KRL92122.1"/>
    <property type="molecule type" value="Genomic_DNA"/>
</dbReference>
<dbReference type="Gene3D" id="1.25.40.10">
    <property type="entry name" value="Tetratricopeptide repeat domain"/>
    <property type="match status" value="1"/>
</dbReference>
<dbReference type="PROSITE" id="PS50943">
    <property type="entry name" value="HTH_CROC1"/>
    <property type="match status" value="1"/>
</dbReference>
<dbReference type="PATRIC" id="fig|1423760.3.peg.486"/>
<dbReference type="InterPro" id="IPR053163">
    <property type="entry name" value="HTH-type_regulator_Rgg"/>
</dbReference>
<sequence>MRLKGDVLKQIRRKRGLSQTALSEGICTQATISLMEKQNRIPKMNILTAICARLDIPVDKIIENDDVSMTSQFDEISLLIVQEDYEEAEARLKKIKVKKLQNDFDKQRYYYLLGVLQVATGQVDEAIFNFELILTQFSTMSANIYWALTTVGMAMAYEKRGNEERALKFLQRAVTLIDEKQLTGGKRQWIIIYRNIADLYLKLKQPNDAMTIAGRGIDICREDLTMFLLSDYYQITAKAAELLADRATALQNFTIAKSLLLINGEEAQAQAVQAEIDGLQ</sequence>
<proteinExistence type="predicted"/>
<accession>A0A0R1UKW1</accession>
<dbReference type="AlphaFoldDB" id="A0A0R1UKW1"/>
<dbReference type="CDD" id="cd00093">
    <property type="entry name" value="HTH_XRE"/>
    <property type="match status" value="1"/>
</dbReference>
<dbReference type="InterPro" id="IPR010982">
    <property type="entry name" value="Lambda_DNA-bd_dom_sf"/>
</dbReference>
<reference evidence="3 4" key="1">
    <citation type="journal article" date="2015" name="Genome Announc.">
        <title>Expanding the biotechnology potential of lactobacilli through comparative genomics of 213 strains and associated genera.</title>
        <authorList>
            <person name="Sun Z."/>
            <person name="Harris H.M."/>
            <person name="McCann A."/>
            <person name="Guo C."/>
            <person name="Argimon S."/>
            <person name="Zhang W."/>
            <person name="Yang X."/>
            <person name="Jeffery I.B."/>
            <person name="Cooney J.C."/>
            <person name="Kagawa T.F."/>
            <person name="Liu W."/>
            <person name="Song Y."/>
            <person name="Salvetti E."/>
            <person name="Wrobel A."/>
            <person name="Rasinkangas P."/>
            <person name="Parkhill J."/>
            <person name="Rea M.C."/>
            <person name="O'Sullivan O."/>
            <person name="Ritari J."/>
            <person name="Douillard F.P."/>
            <person name="Paul Ross R."/>
            <person name="Yang R."/>
            <person name="Briner A.E."/>
            <person name="Felis G.E."/>
            <person name="de Vos W.M."/>
            <person name="Barrangou R."/>
            <person name="Klaenhammer T.R."/>
            <person name="Caufield P.W."/>
            <person name="Cui Y."/>
            <person name="Zhang H."/>
            <person name="O'Toole P.W."/>
        </authorList>
    </citation>
    <scope>NUCLEOTIDE SEQUENCE [LARGE SCALE GENOMIC DNA]</scope>
    <source>
        <strain evidence="3 4">DSM 15946</strain>
    </source>
</reference>
<name>A0A0R1UKW1_9LACO</name>
<dbReference type="SUPFAM" id="SSF48452">
    <property type="entry name" value="TPR-like"/>
    <property type="match status" value="1"/>
</dbReference>
<dbReference type="SUPFAM" id="SSF47413">
    <property type="entry name" value="lambda repressor-like DNA-binding domains"/>
    <property type="match status" value="1"/>
</dbReference>
<comment type="caution">
    <text evidence="3">The sequence shown here is derived from an EMBL/GenBank/DDBJ whole genome shotgun (WGS) entry which is preliminary data.</text>
</comment>
<dbReference type="PANTHER" id="PTHR37038">
    <property type="entry name" value="TRANSCRIPTIONAL REGULATOR-RELATED"/>
    <property type="match status" value="1"/>
</dbReference>
<dbReference type="Pfam" id="PF01381">
    <property type="entry name" value="HTH_3"/>
    <property type="match status" value="1"/>
</dbReference>
<dbReference type="Proteomes" id="UP000050816">
    <property type="component" value="Unassembled WGS sequence"/>
</dbReference>
<gene>
    <name evidence="3" type="ORF">FC43_GL000467</name>
</gene>
<feature type="repeat" description="TPR" evidence="1">
    <location>
        <begin position="147"/>
        <end position="180"/>
    </location>
</feature>
<keyword evidence="1" id="KW-0802">TPR repeat</keyword>
<evidence type="ECO:0000313" key="3">
    <source>
        <dbReference type="EMBL" id="KRL92122.1"/>
    </source>
</evidence>
<dbReference type="GO" id="GO:0003677">
    <property type="term" value="F:DNA binding"/>
    <property type="evidence" value="ECO:0007669"/>
    <property type="project" value="InterPro"/>
</dbReference>
<dbReference type="Pfam" id="PF13181">
    <property type="entry name" value="TPR_8"/>
    <property type="match status" value="2"/>
</dbReference>
<dbReference type="InterPro" id="IPR001387">
    <property type="entry name" value="Cro/C1-type_HTH"/>
</dbReference>
<dbReference type="InterPro" id="IPR011990">
    <property type="entry name" value="TPR-like_helical_dom_sf"/>
</dbReference>
<protein>
    <recommendedName>
        <fullName evidence="2">HTH cro/C1-type domain-containing protein</fullName>
    </recommendedName>
</protein>
<dbReference type="SMART" id="SM00028">
    <property type="entry name" value="TPR"/>
    <property type="match status" value="3"/>
</dbReference>
<evidence type="ECO:0000313" key="4">
    <source>
        <dbReference type="Proteomes" id="UP000050816"/>
    </source>
</evidence>
<feature type="domain" description="HTH cro/C1-type" evidence="2">
    <location>
        <begin position="8"/>
        <end position="61"/>
    </location>
</feature>
<dbReference type="PANTHER" id="PTHR37038:SF14">
    <property type="entry name" value="TRANSCRIPTIONAL ACTIVATOR"/>
    <property type="match status" value="1"/>
</dbReference>
<dbReference type="SMART" id="SM00530">
    <property type="entry name" value="HTH_XRE"/>
    <property type="match status" value="1"/>
</dbReference>